<accession>A0A1G7CR47</accession>
<proteinExistence type="predicted"/>
<evidence type="ECO:0000256" key="4">
    <source>
        <dbReference type="PROSITE-ProRule" id="PRU00169"/>
    </source>
</evidence>
<comment type="caution">
    <text evidence="4">Lacks conserved residue(s) required for the propagation of feature annotation.</text>
</comment>
<dbReference type="PROSITE" id="PS50110">
    <property type="entry name" value="RESPONSE_REGULATORY"/>
    <property type="match status" value="1"/>
</dbReference>
<keyword evidence="3" id="KW-0804">Transcription</keyword>
<dbReference type="CDD" id="cd06170">
    <property type="entry name" value="LuxR_C_like"/>
    <property type="match status" value="1"/>
</dbReference>
<sequence length="244" mass="25893">MQQQPKQKSDASVLLVDAKALRRAELTAFLSDWAADNHVSIVAVTPDDMEGVVQPNAAFALSILNLGAGSLKATAGAEWLQLLLKALPATPVAIISDLDAVDEVVAAVRVGARGFLPTSTDPAIALRTLSFIMQGGSFFPPTALLEDKPATPRPAGIIDFGPRNMEASQHLFPLTPRQHAVLRHLQAGLSNKEIGNLLGVRESTVKDDVRHIMRKLGASNRTQAALAADQDRLPGKPAGRNGPL</sequence>
<dbReference type="GO" id="GO:0003677">
    <property type="term" value="F:DNA binding"/>
    <property type="evidence" value="ECO:0007669"/>
    <property type="project" value="UniProtKB-KW"/>
</dbReference>
<gene>
    <name evidence="8" type="ORF">SAMN04487779_10346</name>
</gene>
<dbReference type="SMART" id="SM00421">
    <property type="entry name" value="HTH_LUXR"/>
    <property type="match status" value="1"/>
</dbReference>
<dbReference type="InterPro" id="IPR011006">
    <property type="entry name" value="CheY-like_superfamily"/>
</dbReference>
<dbReference type="PANTHER" id="PTHR44688">
    <property type="entry name" value="DNA-BINDING TRANSCRIPTIONAL ACTIVATOR DEVR_DOSR"/>
    <property type="match status" value="1"/>
</dbReference>
<name>A0A1G7CR47_9PROT</name>
<evidence type="ECO:0000256" key="2">
    <source>
        <dbReference type="ARBA" id="ARBA00023125"/>
    </source>
</evidence>
<feature type="domain" description="HTH luxR-type" evidence="6">
    <location>
        <begin position="167"/>
        <end position="232"/>
    </location>
</feature>
<keyword evidence="1" id="KW-0805">Transcription regulation</keyword>
<feature type="region of interest" description="Disordered" evidence="5">
    <location>
        <begin position="223"/>
        <end position="244"/>
    </location>
</feature>
<evidence type="ECO:0000256" key="3">
    <source>
        <dbReference type="ARBA" id="ARBA00023163"/>
    </source>
</evidence>
<dbReference type="RefSeq" id="WP_143018308.1">
    <property type="nucleotide sequence ID" value="NZ_FMZX01000034.1"/>
</dbReference>
<evidence type="ECO:0000256" key="5">
    <source>
        <dbReference type="SAM" id="MobiDB-lite"/>
    </source>
</evidence>
<organism evidence="8 9">
    <name type="scientific">Belnapia rosea</name>
    <dbReference type="NCBI Taxonomy" id="938405"/>
    <lineage>
        <taxon>Bacteria</taxon>
        <taxon>Pseudomonadati</taxon>
        <taxon>Pseudomonadota</taxon>
        <taxon>Alphaproteobacteria</taxon>
        <taxon>Acetobacterales</taxon>
        <taxon>Roseomonadaceae</taxon>
        <taxon>Belnapia</taxon>
    </lineage>
</organism>
<keyword evidence="9" id="KW-1185">Reference proteome</keyword>
<evidence type="ECO:0000313" key="8">
    <source>
        <dbReference type="EMBL" id="SDE40975.1"/>
    </source>
</evidence>
<keyword evidence="2" id="KW-0238">DNA-binding</keyword>
<dbReference type="InterPro" id="IPR000792">
    <property type="entry name" value="Tscrpt_reg_LuxR_C"/>
</dbReference>
<dbReference type="SUPFAM" id="SSF46894">
    <property type="entry name" value="C-terminal effector domain of the bipartite response regulators"/>
    <property type="match status" value="1"/>
</dbReference>
<dbReference type="Proteomes" id="UP000198925">
    <property type="component" value="Unassembled WGS sequence"/>
</dbReference>
<dbReference type="PROSITE" id="PS00622">
    <property type="entry name" value="HTH_LUXR_1"/>
    <property type="match status" value="1"/>
</dbReference>
<evidence type="ECO:0000256" key="1">
    <source>
        <dbReference type="ARBA" id="ARBA00023015"/>
    </source>
</evidence>
<dbReference type="PRINTS" id="PR00038">
    <property type="entry name" value="HTHLUXR"/>
</dbReference>
<dbReference type="InterPro" id="IPR016032">
    <property type="entry name" value="Sig_transdc_resp-reg_C-effctor"/>
</dbReference>
<dbReference type="InterPro" id="IPR001789">
    <property type="entry name" value="Sig_transdc_resp-reg_receiver"/>
</dbReference>
<feature type="domain" description="Response regulatory" evidence="7">
    <location>
        <begin position="12"/>
        <end position="133"/>
    </location>
</feature>
<evidence type="ECO:0000313" key="9">
    <source>
        <dbReference type="Proteomes" id="UP000198925"/>
    </source>
</evidence>
<dbReference type="Gene3D" id="3.40.50.2300">
    <property type="match status" value="1"/>
</dbReference>
<dbReference type="SUPFAM" id="SSF52172">
    <property type="entry name" value="CheY-like"/>
    <property type="match status" value="1"/>
</dbReference>
<reference evidence="8 9" key="1">
    <citation type="submission" date="2016-10" db="EMBL/GenBank/DDBJ databases">
        <authorList>
            <person name="de Groot N.N."/>
        </authorList>
    </citation>
    <scope>NUCLEOTIDE SEQUENCE [LARGE SCALE GENOMIC DNA]</scope>
    <source>
        <strain evidence="8 9">CPCC 100156</strain>
    </source>
</reference>
<dbReference type="EMBL" id="FMZX01000034">
    <property type="protein sequence ID" value="SDE40975.1"/>
    <property type="molecule type" value="Genomic_DNA"/>
</dbReference>
<dbReference type="PANTHER" id="PTHR44688:SF16">
    <property type="entry name" value="DNA-BINDING TRANSCRIPTIONAL ACTIVATOR DEVR_DOSR"/>
    <property type="match status" value="1"/>
</dbReference>
<dbReference type="AlphaFoldDB" id="A0A1G7CR47"/>
<protein>
    <submittedName>
        <fullName evidence="8">Two component transcriptional regulator, LuxR family</fullName>
    </submittedName>
</protein>
<evidence type="ECO:0000259" key="6">
    <source>
        <dbReference type="PROSITE" id="PS50043"/>
    </source>
</evidence>
<dbReference type="Pfam" id="PF00196">
    <property type="entry name" value="GerE"/>
    <property type="match status" value="1"/>
</dbReference>
<evidence type="ECO:0000259" key="7">
    <source>
        <dbReference type="PROSITE" id="PS50110"/>
    </source>
</evidence>
<dbReference type="PROSITE" id="PS50043">
    <property type="entry name" value="HTH_LUXR_2"/>
    <property type="match status" value="1"/>
</dbReference>
<dbReference type="GO" id="GO:0000160">
    <property type="term" value="P:phosphorelay signal transduction system"/>
    <property type="evidence" value="ECO:0007669"/>
    <property type="project" value="InterPro"/>
</dbReference>
<dbReference type="GO" id="GO:0006355">
    <property type="term" value="P:regulation of DNA-templated transcription"/>
    <property type="evidence" value="ECO:0007669"/>
    <property type="project" value="InterPro"/>
</dbReference>
<dbReference type="STRING" id="938405.SAMN02927895_04996"/>